<protein>
    <submittedName>
        <fullName evidence="1">Uncharacterized protein</fullName>
    </submittedName>
</protein>
<comment type="caution">
    <text evidence="1">The sequence shown here is derived from an EMBL/GenBank/DDBJ whole genome shotgun (WGS) entry which is preliminary data.</text>
</comment>
<accession>A0A4U5Q9M1</accession>
<sequence length="259" mass="29729">MVIFLRWKKQQRLNLVNLKSAEKMFFGKKLKCTLFKDCDKGTRFFHSLMSQRNRRHNISAIVRSDGMLTTSAEEVGRVFATYYKELLGTSKHTIPPRIKYEACTDLASLIYSLGYTSESDSELDYTSSPSDFEIMATKEQQDMVANKNSTFTDLDYVIEVIMKQSFNRCETEKEMDACGYEAQVYFSEILDCNMIQDLTANGKWQISTPTTLVSNIPRNDKENGPDNMTVIKEDQQSWPKMNLVHSITLRNGKQIGAIK</sequence>
<reference evidence="1" key="1">
    <citation type="submission" date="2018-10" db="EMBL/GenBank/DDBJ databases">
        <title>Population genomic analysis revealed the cold adaptation of white poplar.</title>
        <authorList>
            <person name="Liu Y.-J."/>
        </authorList>
    </citation>
    <scope>NUCLEOTIDE SEQUENCE [LARGE SCALE GENOMIC DNA]</scope>
    <source>
        <strain evidence="1">PAL-ZL1</strain>
    </source>
</reference>
<gene>
    <name evidence="1" type="ORF">D5086_0000121550</name>
</gene>
<dbReference type="AlphaFoldDB" id="A0A4U5Q9M1"/>
<proteinExistence type="predicted"/>
<evidence type="ECO:0000313" key="1">
    <source>
        <dbReference type="EMBL" id="TKS06632.1"/>
    </source>
</evidence>
<dbReference type="EMBL" id="RCHU01000349">
    <property type="protein sequence ID" value="TKS06632.1"/>
    <property type="molecule type" value="Genomic_DNA"/>
</dbReference>
<name>A0A4U5Q9M1_POPAL</name>
<organism evidence="1">
    <name type="scientific">Populus alba</name>
    <name type="common">White poplar</name>
    <dbReference type="NCBI Taxonomy" id="43335"/>
    <lineage>
        <taxon>Eukaryota</taxon>
        <taxon>Viridiplantae</taxon>
        <taxon>Streptophyta</taxon>
        <taxon>Embryophyta</taxon>
        <taxon>Tracheophyta</taxon>
        <taxon>Spermatophyta</taxon>
        <taxon>Magnoliopsida</taxon>
        <taxon>eudicotyledons</taxon>
        <taxon>Gunneridae</taxon>
        <taxon>Pentapetalae</taxon>
        <taxon>rosids</taxon>
        <taxon>fabids</taxon>
        <taxon>Malpighiales</taxon>
        <taxon>Salicaceae</taxon>
        <taxon>Saliceae</taxon>
        <taxon>Populus</taxon>
    </lineage>
</organism>